<sequence>MDISTVSQVYSKLSKDNLNSLSDIYHQEVIFEDSAHTINGWSNLQRYFENLYLNVNSCDFEIHSEHQSDACGFLVWTMHLSHPKLKGGKSVAVQGVSHIKFAEGKVIHHRDYFDMGEMLYENLPVLGSVIRTIKQRLGQ</sequence>
<accession>A0ABS2HJF0</accession>
<dbReference type="Proteomes" id="UP000809621">
    <property type="component" value="Unassembled WGS sequence"/>
</dbReference>
<dbReference type="SUPFAM" id="SSF54427">
    <property type="entry name" value="NTF2-like"/>
    <property type="match status" value="1"/>
</dbReference>
<dbReference type="RefSeq" id="WP_205157783.1">
    <property type="nucleotide sequence ID" value="NZ_JAFEUM010000002.1"/>
</dbReference>
<comment type="caution">
    <text evidence="2">The sequence shown here is derived from an EMBL/GenBank/DDBJ whole genome shotgun (WGS) entry which is preliminary data.</text>
</comment>
<evidence type="ECO:0000313" key="2">
    <source>
        <dbReference type="EMBL" id="MBM7036194.1"/>
    </source>
</evidence>
<name>A0ABS2HJF0_9VIBR</name>
<organism evidence="2 3">
    <name type="scientific">Vibrio ulleungensis</name>
    <dbReference type="NCBI Taxonomy" id="2807619"/>
    <lineage>
        <taxon>Bacteria</taxon>
        <taxon>Pseudomonadati</taxon>
        <taxon>Pseudomonadota</taxon>
        <taxon>Gammaproteobacteria</taxon>
        <taxon>Vibrionales</taxon>
        <taxon>Vibrionaceae</taxon>
        <taxon>Vibrio</taxon>
    </lineage>
</organism>
<dbReference type="Pfam" id="PF12680">
    <property type="entry name" value="SnoaL_2"/>
    <property type="match status" value="1"/>
</dbReference>
<evidence type="ECO:0000313" key="3">
    <source>
        <dbReference type="Proteomes" id="UP000809621"/>
    </source>
</evidence>
<evidence type="ECO:0000259" key="1">
    <source>
        <dbReference type="Pfam" id="PF12680"/>
    </source>
</evidence>
<dbReference type="Gene3D" id="3.10.450.50">
    <property type="match status" value="1"/>
</dbReference>
<reference evidence="2 3" key="1">
    <citation type="submission" date="2021-02" db="EMBL/GenBank/DDBJ databases">
        <authorList>
            <person name="Park J.-S."/>
        </authorList>
    </citation>
    <scope>NUCLEOTIDE SEQUENCE [LARGE SCALE GENOMIC DNA]</scope>
    <source>
        <strain evidence="2 3">188UL20-2</strain>
    </source>
</reference>
<keyword evidence="3" id="KW-1185">Reference proteome</keyword>
<protein>
    <submittedName>
        <fullName evidence="2">Nuclear transport factor 2 family protein</fullName>
    </submittedName>
</protein>
<proteinExistence type="predicted"/>
<gene>
    <name evidence="2" type="ORF">JQC93_07190</name>
</gene>
<feature type="domain" description="SnoaL-like" evidence="1">
    <location>
        <begin position="7"/>
        <end position="109"/>
    </location>
</feature>
<dbReference type="InterPro" id="IPR032710">
    <property type="entry name" value="NTF2-like_dom_sf"/>
</dbReference>
<dbReference type="InterPro" id="IPR037401">
    <property type="entry name" value="SnoaL-like"/>
</dbReference>
<dbReference type="EMBL" id="JAFEUM010000002">
    <property type="protein sequence ID" value="MBM7036194.1"/>
    <property type="molecule type" value="Genomic_DNA"/>
</dbReference>